<dbReference type="EMBL" id="ML170207">
    <property type="protein sequence ID" value="TDL18472.1"/>
    <property type="molecule type" value="Genomic_DNA"/>
</dbReference>
<dbReference type="OrthoDB" id="10010954at2759"/>
<gene>
    <name evidence="2" type="ORF">BD410DRAFT_793173</name>
</gene>
<evidence type="ECO:0000313" key="3">
    <source>
        <dbReference type="Proteomes" id="UP000294933"/>
    </source>
</evidence>
<keyword evidence="1" id="KW-0732">Signal</keyword>
<protein>
    <submittedName>
        <fullName evidence="2">Uncharacterized protein</fullName>
    </submittedName>
</protein>
<organism evidence="2 3">
    <name type="scientific">Rickenella mellea</name>
    <dbReference type="NCBI Taxonomy" id="50990"/>
    <lineage>
        <taxon>Eukaryota</taxon>
        <taxon>Fungi</taxon>
        <taxon>Dikarya</taxon>
        <taxon>Basidiomycota</taxon>
        <taxon>Agaricomycotina</taxon>
        <taxon>Agaricomycetes</taxon>
        <taxon>Hymenochaetales</taxon>
        <taxon>Rickenellaceae</taxon>
        <taxon>Rickenella</taxon>
    </lineage>
</organism>
<evidence type="ECO:0000313" key="2">
    <source>
        <dbReference type="EMBL" id="TDL18472.1"/>
    </source>
</evidence>
<feature type="signal peptide" evidence="1">
    <location>
        <begin position="1"/>
        <end position="19"/>
    </location>
</feature>
<sequence>MLLIGAFTVNLVLALSACAMPTLVQILGTMKQFQKDWTFPRVTEIGASINYTLFDPDVIGRVDITNTFYGNELNTEYLFGAFSSFGTSKTTSLIGVPLNSTISELVIQGDTVSLSLIAMFNWTVKIVPVQVNFFFKFDDEGKVTQYDAQLVHSSWLFQTVLPGFIPILAKELGLPVTTNPFILVAKRAAMDICAEHDQFCTGENLQYKSTEECMNFIETAIPFGDYWQAGQNSGICRYLHKAMVSRRPSVHCPHIGPSGGDMCIDRDYEETVTKNPFKKPFIGMPEGIAIPDSLQPTHPVSFACQGDCHLKMKV</sequence>
<keyword evidence="3" id="KW-1185">Reference proteome</keyword>
<accession>A0A4Y7PUC8</accession>
<dbReference type="AlphaFoldDB" id="A0A4Y7PUC8"/>
<evidence type="ECO:0000256" key="1">
    <source>
        <dbReference type="SAM" id="SignalP"/>
    </source>
</evidence>
<proteinExistence type="predicted"/>
<feature type="chain" id="PRO_5021337966" evidence="1">
    <location>
        <begin position="20"/>
        <end position="314"/>
    </location>
</feature>
<reference evidence="2 3" key="1">
    <citation type="submission" date="2018-06" db="EMBL/GenBank/DDBJ databases">
        <title>A transcriptomic atlas of mushroom development highlights an independent origin of complex multicellularity.</title>
        <authorList>
            <consortium name="DOE Joint Genome Institute"/>
            <person name="Krizsan K."/>
            <person name="Almasi E."/>
            <person name="Merenyi Z."/>
            <person name="Sahu N."/>
            <person name="Viragh M."/>
            <person name="Koszo T."/>
            <person name="Mondo S."/>
            <person name="Kiss B."/>
            <person name="Balint B."/>
            <person name="Kues U."/>
            <person name="Barry K."/>
            <person name="Hegedus J.C."/>
            <person name="Henrissat B."/>
            <person name="Johnson J."/>
            <person name="Lipzen A."/>
            <person name="Ohm R."/>
            <person name="Nagy I."/>
            <person name="Pangilinan J."/>
            <person name="Yan J."/>
            <person name="Xiong Y."/>
            <person name="Grigoriev I.V."/>
            <person name="Hibbett D.S."/>
            <person name="Nagy L.G."/>
        </authorList>
    </citation>
    <scope>NUCLEOTIDE SEQUENCE [LARGE SCALE GENOMIC DNA]</scope>
    <source>
        <strain evidence="2 3">SZMC22713</strain>
    </source>
</reference>
<dbReference type="Proteomes" id="UP000294933">
    <property type="component" value="Unassembled WGS sequence"/>
</dbReference>
<dbReference type="VEuPathDB" id="FungiDB:BD410DRAFT_793173"/>
<name>A0A4Y7PUC8_9AGAM</name>